<organism evidence="1 2">
    <name type="scientific">Microcella alkaliphila</name>
    <dbReference type="NCBI Taxonomy" id="279828"/>
    <lineage>
        <taxon>Bacteria</taxon>
        <taxon>Bacillati</taxon>
        <taxon>Actinomycetota</taxon>
        <taxon>Actinomycetes</taxon>
        <taxon>Micrococcales</taxon>
        <taxon>Microbacteriaceae</taxon>
        <taxon>Microcella</taxon>
    </lineage>
</organism>
<dbReference type="OrthoDB" id="5108281at2"/>
<evidence type="ECO:0008006" key="3">
    <source>
        <dbReference type="Google" id="ProtNLM"/>
    </source>
</evidence>
<proteinExistence type="predicted"/>
<evidence type="ECO:0000313" key="1">
    <source>
        <dbReference type="EMBL" id="BAU32298.1"/>
    </source>
</evidence>
<evidence type="ECO:0000313" key="2">
    <source>
        <dbReference type="Proteomes" id="UP000218965"/>
    </source>
</evidence>
<dbReference type="EMBL" id="AP017315">
    <property type="protein sequence ID" value="BAU32298.1"/>
    <property type="molecule type" value="Genomic_DNA"/>
</dbReference>
<dbReference type="Proteomes" id="UP000218965">
    <property type="component" value="Chromosome"/>
</dbReference>
<reference evidence="1 2" key="2">
    <citation type="submission" date="2016-01" db="EMBL/GenBank/DDBJ databases">
        <title>Microcella alkaliphila JAM AC0309 whole genome shotgun sequence.</title>
        <authorList>
            <person name="Kurata A."/>
            <person name="Hirose Y."/>
            <person name="Kishimoto N."/>
            <person name="Kobayashi T."/>
        </authorList>
    </citation>
    <scope>NUCLEOTIDE SEQUENCE [LARGE SCALE GENOMIC DNA]</scope>
    <source>
        <strain evidence="1 2">JAM AC0309</strain>
    </source>
</reference>
<reference evidence="2" key="1">
    <citation type="submission" date="2015-12" db="EMBL/GenBank/DDBJ databases">
        <authorList>
            <person name="Shamseldin A."/>
            <person name="Moawad H."/>
            <person name="Abd El-Rahim W.M."/>
            <person name="Sadowsky M.J."/>
        </authorList>
    </citation>
    <scope>NUCLEOTIDE SEQUENCE [LARGE SCALE GENOMIC DNA]</scope>
    <source>
        <strain evidence="2">JAM AC0309</strain>
    </source>
</reference>
<accession>A0A0U4WWX4</accession>
<name>A0A0U4WWX4_9MICO</name>
<gene>
    <name evidence="1" type="ORF">MalAC0309_1445</name>
</gene>
<dbReference type="KEGG" id="malk:MalAC0309_1445"/>
<dbReference type="AlphaFoldDB" id="A0A0U4WWX4"/>
<sequence length="195" mass="21910">MATDTKLTKSIGEHYVAAELARHGWAAALTRDGLARTDLLAVHTRDEERRSMIEVQVKTTLNKPERFNWLLGVKAQQPAMSPREWFVLVGAPTDVSAPLRSFVIPRDHVAAAAWIGHETWRTDPDVPPGKRNVGPDQSRVGVSIFAAYEGRWDLLHAEHTDDVPVLLPGWMRANAQLERVGLPPGHPWKERLPEW</sequence>
<protein>
    <recommendedName>
        <fullName evidence="3">DUF4365 domain-containing protein</fullName>
    </recommendedName>
</protein>
<dbReference type="RefSeq" id="WP_096421398.1">
    <property type="nucleotide sequence ID" value="NZ_AP017315.1"/>
</dbReference>